<dbReference type="GO" id="GO:0051082">
    <property type="term" value="F:unfolded protein binding"/>
    <property type="evidence" value="ECO:0007669"/>
    <property type="project" value="TreeGrafter"/>
</dbReference>
<dbReference type="GO" id="GO:0006457">
    <property type="term" value="P:protein folding"/>
    <property type="evidence" value="ECO:0007669"/>
    <property type="project" value="TreeGrafter"/>
</dbReference>
<comment type="function">
    <text evidence="3">Small heat shock protein required for the establishment of auxin gradients and for patterning of the apical domain of the embryo. Involved in the specification of the cotyledon primordia. Also required for normal inflorescence and floral meristem function, normal developmental patterning and thermotolerance. Acts as a molecular chaperone.</text>
</comment>
<reference evidence="6" key="1">
    <citation type="submission" date="2023-03" db="EMBL/GenBank/DDBJ databases">
        <authorList>
            <person name="Julca I."/>
        </authorList>
    </citation>
    <scope>NUCLEOTIDE SEQUENCE</scope>
</reference>
<comment type="subcellular location">
    <subcellularLocation>
        <location evidence="1">Cytoplasmic granule</location>
    </subcellularLocation>
</comment>
<evidence type="ECO:0000259" key="5">
    <source>
        <dbReference type="PROSITE" id="PS51203"/>
    </source>
</evidence>
<evidence type="ECO:0000256" key="4">
    <source>
        <dbReference type="SAM" id="MobiDB-lite"/>
    </source>
</evidence>
<dbReference type="InterPro" id="IPR007052">
    <property type="entry name" value="CS_dom"/>
</dbReference>
<evidence type="ECO:0000256" key="3">
    <source>
        <dbReference type="ARBA" id="ARBA00053226"/>
    </source>
</evidence>
<evidence type="ECO:0000313" key="6">
    <source>
        <dbReference type="EMBL" id="CAI9097912.1"/>
    </source>
</evidence>
<dbReference type="PANTHER" id="PTHR12356:SF22">
    <property type="entry name" value="PROTEIN BOBBER 2-LIKE"/>
    <property type="match status" value="1"/>
</dbReference>
<dbReference type="Proteomes" id="UP001161247">
    <property type="component" value="Chromosome 3"/>
</dbReference>
<dbReference type="EMBL" id="OX459120">
    <property type="protein sequence ID" value="CAI9097912.1"/>
    <property type="molecule type" value="Genomic_DNA"/>
</dbReference>
<feature type="compositionally biased region" description="Basic and acidic residues" evidence="4">
    <location>
        <begin position="17"/>
        <end position="54"/>
    </location>
</feature>
<dbReference type="InterPro" id="IPR037898">
    <property type="entry name" value="NudC_fam"/>
</dbReference>
<feature type="region of interest" description="Disordered" evidence="4">
    <location>
        <begin position="1"/>
        <end position="57"/>
    </location>
</feature>
<organism evidence="6 7">
    <name type="scientific">Oldenlandia corymbosa var. corymbosa</name>
    <dbReference type="NCBI Taxonomy" id="529605"/>
    <lineage>
        <taxon>Eukaryota</taxon>
        <taxon>Viridiplantae</taxon>
        <taxon>Streptophyta</taxon>
        <taxon>Embryophyta</taxon>
        <taxon>Tracheophyta</taxon>
        <taxon>Spermatophyta</taxon>
        <taxon>Magnoliopsida</taxon>
        <taxon>eudicotyledons</taxon>
        <taxon>Gunneridae</taxon>
        <taxon>Pentapetalae</taxon>
        <taxon>asterids</taxon>
        <taxon>lamiids</taxon>
        <taxon>Gentianales</taxon>
        <taxon>Rubiaceae</taxon>
        <taxon>Rubioideae</taxon>
        <taxon>Spermacoceae</taxon>
        <taxon>Hedyotis-Oldenlandia complex</taxon>
        <taxon>Oldenlandia</taxon>
    </lineage>
</organism>
<dbReference type="Gene3D" id="2.60.40.790">
    <property type="match status" value="1"/>
</dbReference>
<sequence>MPVEKPKESGNLPSLPAEEKKHEKPLPAEEKKQPEESLRAEEKPERRPPNKENGLDMENYSWGQSLQEVTINVAVPAGTKARFVACEIKKNRIKVGLKNQTPILEGELFGSIKPEDSFWSLEDQKMVSILLTKLDRMNWWKCLTKGGAEIDTQKVEPETSRLSDLDSETRAAVEKMMFDQRQKSMGLPTSQEIENQELMKKFGTQFPGLNIPGGSGKMMDSRNGFFTK</sequence>
<dbReference type="AlphaFoldDB" id="A0AAV1CRA4"/>
<evidence type="ECO:0000256" key="1">
    <source>
        <dbReference type="ARBA" id="ARBA00004463"/>
    </source>
</evidence>
<name>A0AAV1CRA4_OLDCO</name>
<evidence type="ECO:0000313" key="7">
    <source>
        <dbReference type="Proteomes" id="UP001161247"/>
    </source>
</evidence>
<accession>A0AAV1CRA4</accession>
<dbReference type="Pfam" id="PF04969">
    <property type="entry name" value="CS"/>
    <property type="match status" value="1"/>
</dbReference>
<dbReference type="PROSITE" id="PS51203">
    <property type="entry name" value="CS"/>
    <property type="match status" value="1"/>
</dbReference>
<dbReference type="SUPFAM" id="SSF49764">
    <property type="entry name" value="HSP20-like chaperones"/>
    <property type="match status" value="1"/>
</dbReference>
<keyword evidence="7" id="KW-1185">Reference proteome</keyword>
<keyword evidence="2" id="KW-0963">Cytoplasm</keyword>
<protein>
    <submittedName>
        <fullName evidence="6">OLC1v1034431C1</fullName>
    </submittedName>
</protein>
<dbReference type="InterPro" id="IPR008978">
    <property type="entry name" value="HSP20-like_chaperone"/>
</dbReference>
<dbReference type="GO" id="GO:0006950">
    <property type="term" value="P:response to stress"/>
    <property type="evidence" value="ECO:0007669"/>
    <property type="project" value="UniProtKB-ARBA"/>
</dbReference>
<dbReference type="GO" id="GO:0005737">
    <property type="term" value="C:cytoplasm"/>
    <property type="evidence" value="ECO:0007669"/>
    <property type="project" value="TreeGrafter"/>
</dbReference>
<dbReference type="FunFam" id="2.60.40.790:FF:000001">
    <property type="entry name" value="Nuclear migration protein nudC"/>
    <property type="match status" value="1"/>
</dbReference>
<evidence type="ECO:0000256" key="2">
    <source>
        <dbReference type="ARBA" id="ARBA00022490"/>
    </source>
</evidence>
<dbReference type="CDD" id="cd06467">
    <property type="entry name" value="p23_NUDC_like"/>
    <property type="match status" value="1"/>
</dbReference>
<proteinExistence type="predicted"/>
<gene>
    <name evidence="6" type="ORF">OLC1_LOCUS8268</name>
</gene>
<dbReference type="PANTHER" id="PTHR12356">
    <property type="entry name" value="NUCLEAR MOVEMENT PROTEIN NUDC"/>
    <property type="match status" value="1"/>
</dbReference>
<feature type="domain" description="CS" evidence="5">
    <location>
        <begin position="55"/>
        <end position="144"/>
    </location>
</feature>